<evidence type="ECO:0000313" key="3">
    <source>
        <dbReference type="EMBL" id="VYS68398.1"/>
    </source>
</evidence>
<organism evidence="3 4">
    <name type="scientific">Arabidopsis thaliana</name>
    <name type="common">Mouse-ear cress</name>
    <dbReference type="NCBI Taxonomy" id="3702"/>
    <lineage>
        <taxon>Eukaryota</taxon>
        <taxon>Viridiplantae</taxon>
        <taxon>Streptophyta</taxon>
        <taxon>Embryophyta</taxon>
        <taxon>Tracheophyta</taxon>
        <taxon>Spermatophyta</taxon>
        <taxon>Magnoliopsida</taxon>
        <taxon>eudicotyledons</taxon>
        <taxon>Gunneridae</taxon>
        <taxon>Pentapetalae</taxon>
        <taxon>rosids</taxon>
        <taxon>malvids</taxon>
        <taxon>Brassicales</taxon>
        <taxon>Brassicaceae</taxon>
        <taxon>Camelineae</taxon>
        <taxon>Arabidopsis</taxon>
    </lineage>
</organism>
<dbReference type="AlphaFoldDB" id="A0A654G5E8"/>
<dbReference type="InterPro" id="IPR024752">
    <property type="entry name" value="Myb/SANT-like_dom"/>
</dbReference>
<sequence length="264" mass="30180">MVEKFNQVFNMNRTYVFFKNKHDKLKKSYKGWKFLTHKTGISVDPKTSMIFAYDVWWREREFVMPATQVSKTQEEEEVYRVAIDDEETFQNSAPRNQQRIRLIWSQQVGVEVVHKDLGEAHKFLLEVVHEEIVEDNLLKQLYKTLLLYFIDIVGSTDEDKLQLLEAMIGVSRNNQNVPKQLGQSHSFGSPYSGGLSSRSPSSVGGQGGHMRTTQQESSSPGHEFTNYFETGQMPQTPRPAGLFNIWGTPQGSNASHQSDVADED</sequence>
<dbReference type="EMBL" id="CACRSJ010000110">
    <property type="protein sequence ID" value="VYS68398.1"/>
    <property type="molecule type" value="Genomic_DNA"/>
</dbReference>
<feature type="compositionally biased region" description="Polar residues" evidence="1">
    <location>
        <begin position="176"/>
        <end position="187"/>
    </location>
</feature>
<proteinExistence type="predicted"/>
<dbReference type="Pfam" id="PF12776">
    <property type="entry name" value="Myb_DNA-bind_3"/>
    <property type="match status" value="1"/>
</dbReference>
<feature type="compositionally biased region" description="Polar residues" evidence="1">
    <location>
        <begin position="247"/>
        <end position="258"/>
    </location>
</feature>
<evidence type="ECO:0000256" key="1">
    <source>
        <dbReference type="SAM" id="MobiDB-lite"/>
    </source>
</evidence>
<feature type="compositionally biased region" description="Polar residues" evidence="1">
    <location>
        <begin position="211"/>
        <end position="220"/>
    </location>
</feature>
<dbReference type="ExpressionAtlas" id="A0A654G5E8">
    <property type="expression patterns" value="differential"/>
</dbReference>
<reference evidence="3 4" key="1">
    <citation type="submission" date="2019-11" db="EMBL/GenBank/DDBJ databases">
        <authorList>
            <person name="Jiao W.-B."/>
            <person name="Schneeberger K."/>
        </authorList>
    </citation>
    <scope>NUCLEOTIDE SEQUENCE [LARGE SCALE GENOMIC DNA]</scope>
    <source>
        <strain evidence="4">cv. An-1</strain>
    </source>
</reference>
<feature type="compositionally biased region" description="Low complexity" evidence="1">
    <location>
        <begin position="188"/>
        <end position="203"/>
    </location>
</feature>
<evidence type="ECO:0000313" key="4">
    <source>
        <dbReference type="Proteomes" id="UP000426265"/>
    </source>
</evidence>
<feature type="region of interest" description="Disordered" evidence="1">
    <location>
        <begin position="176"/>
        <end position="264"/>
    </location>
</feature>
<gene>
    <name evidence="3" type="ORF">AN1_LOCUS23788</name>
</gene>
<evidence type="ECO:0000259" key="2">
    <source>
        <dbReference type="Pfam" id="PF12776"/>
    </source>
</evidence>
<protein>
    <recommendedName>
        <fullName evidence="2">Myb/SANT-like domain-containing protein</fullName>
    </recommendedName>
</protein>
<accession>A0A654G5E8</accession>
<name>A0A654G5E8_ARATH</name>
<feature type="domain" description="Myb/SANT-like" evidence="2">
    <location>
        <begin position="1"/>
        <end position="59"/>
    </location>
</feature>
<dbReference type="Proteomes" id="UP000426265">
    <property type="component" value="Unassembled WGS sequence"/>
</dbReference>